<dbReference type="Proteomes" id="UP000627292">
    <property type="component" value="Unassembled WGS sequence"/>
</dbReference>
<reference evidence="2" key="2">
    <citation type="submission" date="2020-09" db="EMBL/GenBank/DDBJ databases">
        <authorList>
            <person name="Sun Q."/>
            <person name="Zhou Y."/>
        </authorList>
    </citation>
    <scope>NUCLEOTIDE SEQUENCE</scope>
    <source>
        <strain evidence="2">CGMCC 1.15290</strain>
    </source>
</reference>
<protein>
    <recommendedName>
        <fullName evidence="4">Transporter</fullName>
    </recommendedName>
</protein>
<dbReference type="AlphaFoldDB" id="A0A917MTY1"/>
<sequence length="309" mass="34118">MTMKKCIMLALILLAIGFTKAHACDICGCGVGSYYIGILPEFNKKIVGVRYQYKTLRTHLGAGGTTSYLTTDETYRTVEVWGGWNIGKRIRVMGFVPFNFNERLNQGITTTKNGIGDIALTGYYQLFNTQKTLGSKLLVHSLWMGGGVKLPTGKYEPVGKQPGVETANIFQLGTKSVDFTLNAMYDIRLQDAGMNVNANYKINTANNYDYEYGNKFSGNAQLYYKFKIKQAVTIAPNTGVLYETAQKDMDGKYESDVSGGYALSGTAGLEAAFQKFSVGGNWQTPLSQNLANGFVKANNRMMLHVSYRL</sequence>
<evidence type="ECO:0000313" key="2">
    <source>
        <dbReference type="EMBL" id="GGH63631.1"/>
    </source>
</evidence>
<gene>
    <name evidence="2" type="ORF">GCM10011379_14760</name>
</gene>
<comment type="caution">
    <text evidence="2">The sequence shown here is derived from an EMBL/GenBank/DDBJ whole genome shotgun (WGS) entry which is preliminary data.</text>
</comment>
<dbReference type="EMBL" id="BMIB01000002">
    <property type="protein sequence ID" value="GGH63631.1"/>
    <property type="molecule type" value="Genomic_DNA"/>
</dbReference>
<evidence type="ECO:0008006" key="4">
    <source>
        <dbReference type="Google" id="ProtNLM"/>
    </source>
</evidence>
<organism evidence="2 3">
    <name type="scientific">Filimonas zeae</name>
    <dbReference type="NCBI Taxonomy" id="1737353"/>
    <lineage>
        <taxon>Bacteria</taxon>
        <taxon>Pseudomonadati</taxon>
        <taxon>Bacteroidota</taxon>
        <taxon>Chitinophagia</taxon>
        <taxon>Chitinophagales</taxon>
        <taxon>Chitinophagaceae</taxon>
        <taxon>Filimonas</taxon>
    </lineage>
</organism>
<reference evidence="2" key="1">
    <citation type="journal article" date="2014" name="Int. J. Syst. Evol. Microbiol.">
        <title>Complete genome sequence of Corynebacterium casei LMG S-19264T (=DSM 44701T), isolated from a smear-ripened cheese.</title>
        <authorList>
            <consortium name="US DOE Joint Genome Institute (JGI-PGF)"/>
            <person name="Walter F."/>
            <person name="Albersmeier A."/>
            <person name="Kalinowski J."/>
            <person name="Ruckert C."/>
        </authorList>
    </citation>
    <scope>NUCLEOTIDE SEQUENCE</scope>
    <source>
        <strain evidence="2">CGMCC 1.15290</strain>
    </source>
</reference>
<evidence type="ECO:0000313" key="3">
    <source>
        <dbReference type="Proteomes" id="UP000627292"/>
    </source>
</evidence>
<evidence type="ECO:0000256" key="1">
    <source>
        <dbReference type="SAM" id="SignalP"/>
    </source>
</evidence>
<proteinExistence type="predicted"/>
<feature type="chain" id="PRO_5036701079" description="Transporter" evidence="1">
    <location>
        <begin position="24"/>
        <end position="309"/>
    </location>
</feature>
<name>A0A917MTY1_9BACT</name>
<keyword evidence="1" id="KW-0732">Signal</keyword>
<feature type="signal peptide" evidence="1">
    <location>
        <begin position="1"/>
        <end position="23"/>
    </location>
</feature>
<accession>A0A917MTY1</accession>
<keyword evidence="3" id="KW-1185">Reference proteome</keyword>